<keyword evidence="1" id="KW-1133">Transmembrane helix</keyword>
<reference evidence="3 4" key="1">
    <citation type="submission" date="2019-09" db="EMBL/GenBank/DDBJ databases">
        <authorList>
            <person name="Chandra G."/>
            <person name="Truman W A."/>
        </authorList>
    </citation>
    <scope>NUCLEOTIDE SEQUENCE [LARGE SCALE GENOMIC DNA]</scope>
    <source>
        <strain evidence="3">PS645</strain>
    </source>
</reference>
<dbReference type="Proteomes" id="UP000325607">
    <property type="component" value="Unassembled WGS sequence"/>
</dbReference>
<gene>
    <name evidence="3" type="ORF">PS645_00328</name>
</gene>
<dbReference type="InterPro" id="IPR036938">
    <property type="entry name" value="PAP2/HPO_sf"/>
</dbReference>
<organism evidence="3 4">
    <name type="scientific">Pseudomonas fluorescens</name>
    <dbReference type="NCBI Taxonomy" id="294"/>
    <lineage>
        <taxon>Bacteria</taxon>
        <taxon>Pseudomonadati</taxon>
        <taxon>Pseudomonadota</taxon>
        <taxon>Gammaproteobacteria</taxon>
        <taxon>Pseudomonadales</taxon>
        <taxon>Pseudomonadaceae</taxon>
        <taxon>Pseudomonas</taxon>
    </lineage>
</organism>
<evidence type="ECO:0000313" key="3">
    <source>
        <dbReference type="EMBL" id="VVM42674.1"/>
    </source>
</evidence>
<dbReference type="OrthoDB" id="7348799at2"/>
<feature type="domain" description="Phosphatidic acid phosphatase type 2/haloperoxidase" evidence="2">
    <location>
        <begin position="113"/>
        <end position="243"/>
    </location>
</feature>
<dbReference type="InterPro" id="IPR000326">
    <property type="entry name" value="PAP2/HPO"/>
</dbReference>
<keyword evidence="1" id="KW-0472">Membrane</keyword>
<feature type="transmembrane region" description="Helical" evidence="1">
    <location>
        <begin position="65"/>
        <end position="88"/>
    </location>
</feature>
<evidence type="ECO:0000313" key="4">
    <source>
        <dbReference type="Proteomes" id="UP000325607"/>
    </source>
</evidence>
<evidence type="ECO:0000256" key="1">
    <source>
        <dbReference type="SAM" id="Phobius"/>
    </source>
</evidence>
<name>A0A5E6PNP7_PSEFL</name>
<proteinExistence type="predicted"/>
<feature type="transmembrane region" description="Helical" evidence="1">
    <location>
        <begin position="112"/>
        <end position="129"/>
    </location>
</feature>
<keyword evidence="1" id="KW-0812">Transmembrane</keyword>
<protein>
    <recommendedName>
        <fullName evidence="2">Phosphatidic acid phosphatase type 2/haloperoxidase domain-containing protein</fullName>
    </recommendedName>
</protein>
<dbReference type="EMBL" id="CABVGX010000002">
    <property type="protein sequence ID" value="VVM42674.1"/>
    <property type="molecule type" value="Genomic_DNA"/>
</dbReference>
<accession>A0A5E6PNP7</accession>
<dbReference type="SUPFAM" id="SSF48317">
    <property type="entry name" value="Acid phosphatase/Vanadium-dependent haloperoxidase"/>
    <property type="match status" value="1"/>
</dbReference>
<dbReference type="CDD" id="cd03396">
    <property type="entry name" value="PAP2_like_6"/>
    <property type="match status" value="1"/>
</dbReference>
<feature type="transmembrane region" description="Helical" evidence="1">
    <location>
        <begin position="7"/>
        <end position="26"/>
    </location>
</feature>
<feature type="transmembrane region" description="Helical" evidence="1">
    <location>
        <begin position="194"/>
        <end position="212"/>
    </location>
</feature>
<sequence length="267" mass="30495">MSARAHYYLLNLGLPLLLVLGVFMAFDLTDLDRMISDRLYDPAVAMFPLQHDRLFEKVTHKWARILPNLAGTLAIVCAVLSFTGPLLAGRQHPRLARLVTGLQWCAHHRRDFFYMIVAFAISTGVIHYFKSHTSVYCPVETTLYGGSQLHSLWFENFDAWTRPGAGRCWPGGHASSAFSLFVFYFIARRCRWRWSRVVFWGVVVLGMIYGTTRVLQGWHFMSHTLWAGLFVWFSTWLTALLFYGRAALQAPVLQSPIAHSPLRNATP</sequence>
<feature type="transmembrane region" description="Helical" evidence="1">
    <location>
        <begin position="169"/>
        <end position="187"/>
    </location>
</feature>
<dbReference type="RefSeq" id="WP_150578855.1">
    <property type="nucleotide sequence ID" value="NZ_CABVGX010000002.1"/>
</dbReference>
<evidence type="ECO:0000259" key="2">
    <source>
        <dbReference type="Pfam" id="PF01569"/>
    </source>
</evidence>
<dbReference type="Pfam" id="PF01569">
    <property type="entry name" value="PAP2"/>
    <property type="match status" value="1"/>
</dbReference>
<feature type="transmembrane region" description="Helical" evidence="1">
    <location>
        <begin position="224"/>
        <end position="243"/>
    </location>
</feature>
<dbReference type="AlphaFoldDB" id="A0A5E6PNP7"/>